<dbReference type="PRINTS" id="PR00311">
    <property type="entry name" value="BLEOMYCINRST"/>
</dbReference>
<dbReference type="CDD" id="cd08349">
    <property type="entry name" value="BLMA_like"/>
    <property type="match status" value="1"/>
</dbReference>
<accession>A0A6J4U9X2</accession>
<organism evidence="5">
    <name type="scientific">uncultured Thermomicrobiales bacterium</name>
    <dbReference type="NCBI Taxonomy" id="1645740"/>
    <lineage>
        <taxon>Bacteria</taxon>
        <taxon>Pseudomonadati</taxon>
        <taxon>Thermomicrobiota</taxon>
        <taxon>Thermomicrobia</taxon>
        <taxon>Thermomicrobiales</taxon>
        <taxon>environmental samples</taxon>
    </lineage>
</organism>
<dbReference type="PROSITE" id="PS51819">
    <property type="entry name" value="VOC"/>
    <property type="match status" value="1"/>
</dbReference>
<evidence type="ECO:0000256" key="2">
    <source>
        <dbReference type="ARBA" id="ARBA00021572"/>
    </source>
</evidence>
<dbReference type="Gene3D" id="3.10.180.10">
    <property type="entry name" value="2,3-Dihydroxybiphenyl 1,2-Dioxygenase, domain 1"/>
    <property type="match status" value="1"/>
</dbReference>
<comment type="similarity">
    <text evidence="1">Belongs to the bleomycin resistance protein family.</text>
</comment>
<evidence type="ECO:0000256" key="1">
    <source>
        <dbReference type="ARBA" id="ARBA00011051"/>
    </source>
</evidence>
<dbReference type="EMBL" id="CADCWG010000071">
    <property type="protein sequence ID" value="CAA9544971.1"/>
    <property type="molecule type" value="Genomic_DNA"/>
</dbReference>
<sequence>MTFLAATPALPVRDVARAVAFYRERLGFESPHVDPGFAVMRRDRVEIHLWEANNPSCPGAEPFLAGSASCRVRVTGLPQLYAEFQAQGVVHPNGALAGRPWGVDDFTILDIDGNAIGFDAPTGADS</sequence>
<evidence type="ECO:0000259" key="4">
    <source>
        <dbReference type="PROSITE" id="PS51819"/>
    </source>
</evidence>
<dbReference type="InterPro" id="IPR029068">
    <property type="entry name" value="Glyas_Bleomycin-R_OHBP_Dase"/>
</dbReference>
<feature type="domain" description="VOC" evidence="4">
    <location>
        <begin position="2"/>
        <end position="121"/>
    </location>
</feature>
<dbReference type="GO" id="GO:0046677">
    <property type="term" value="P:response to antibiotic"/>
    <property type="evidence" value="ECO:0007669"/>
    <property type="project" value="UniProtKB-KW"/>
</dbReference>
<evidence type="ECO:0000313" key="5">
    <source>
        <dbReference type="EMBL" id="CAA9544971.1"/>
    </source>
</evidence>
<name>A0A6J4U9X2_9BACT</name>
<proteinExistence type="inferred from homology"/>
<protein>
    <recommendedName>
        <fullName evidence="2">Bleomycin resistance protein</fullName>
    </recommendedName>
</protein>
<reference evidence="5" key="1">
    <citation type="submission" date="2020-02" db="EMBL/GenBank/DDBJ databases">
        <authorList>
            <person name="Meier V. D."/>
        </authorList>
    </citation>
    <scope>NUCLEOTIDE SEQUENCE</scope>
    <source>
        <strain evidence="5">AVDCRST_MAG49</strain>
    </source>
</reference>
<gene>
    <name evidence="5" type="ORF">AVDCRST_MAG49-1146</name>
</gene>
<dbReference type="InterPro" id="IPR053863">
    <property type="entry name" value="Glyoxy/Ble-like_N"/>
</dbReference>
<evidence type="ECO:0000256" key="3">
    <source>
        <dbReference type="ARBA" id="ARBA00023251"/>
    </source>
</evidence>
<dbReference type="Pfam" id="PF22677">
    <property type="entry name" value="Ble-like_N"/>
    <property type="match status" value="1"/>
</dbReference>
<dbReference type="InterPro" id="IPR000335">
    <property type="entry name" value="Bleomycin-R"/>
</dbReference>
<dbReference type="InterPro" id="IPR037523">
    <property type="entry name" value="VOC_core"/>
</dbReference>
<dbReference type="AlphaFoldDB" id="A0A6J4U9X2"/>
<keyword evidence="3" id="KW-0046">Antibiotic resistance</keyword>
<dbReference type="SUPFAM" id="SSF54593">
    <property type="entry name" value="Glyoxalase/Bleomycin resistance protein/Dihydroxybiphenyl dioxygenase"/>
    <property type="match status" value="1"/>
</dbReference>